<accession>A0A7U0RN27</accession>
<reference evidence="1 2" key="1">
    <citation type="submission" date="2021-01" db="EMBL/GenBank/DDBJ databases">
        <title>Chromosome sequence of Serratia proteamaculans strain 94 rif-r, isolated from spoiled beef.</title>
        <authorList>
            <person name="Zaytseva Y.V."/>
            <person name="Iablokov S.N."/>
            <person name="Klyukina A."/>
        </authorList>
    </citation>
    <scope>NUCLEOTIDE SEQUENCE [LARGE SCALE GENOMIC DNA]</scope>
    <source>
        <strain evidence="1 2">94 rif-r</strain>
    </source>
</reference>
<organism evidence="1 2">
    <name type="scientific">Serratia proteamaculans</name>
    <dbReference type="NCBI Taxonomy" id="28151"/>
    <lineage>
        <taxon>Bacteria</taxon>
        <taxon>Pseudomonadati</taxon>
        <taxon>Pseudomonadota</taxon>
        <taxon>Gammaproteobacteria</taxon>
        <taxon>Enterobacterales</taxon>
        <taxon>Yersiniaceae</taxon>
        <taxon>Serratia</taxon>
    </lineage>
</organism>
<sequence length="113" mass="12664">MMSMIALLSTRKATVRNKDLTEYKNETAPSMQNIKLQKPHLSKITFRRHKNLLQQKKLAVNSPDQQQTNTDVSESMHPSATYSVLSLLIGIPLSAMSCVVSAPPARLTIFIRL</sequence>
<dbReference type="Proteomes" id="UP000596176">
    <property type="component" value="Chromosome"/>
</dbReference>
<evidence type="ECO:0000313" key="1">
    <source>
        <dbReference type="EMBL" id="QQX52683.1"/>
    </source>
</evidence>
<evidence type="ECO:0000313" key="2">
    <source>
        <dbReference type="Proteomes" id="UP000596176"/>
    </source>
</evidence>
<proteinExistence type="predicted"/>
<dbReference type="RefSeq" id="WP_207979134.1">
    <property type="nucleotide sequence ID" value="NZ_CP068391.1"/>
</dbReference>
<protein>
    <submittedName>
        <fullName evidence="1">Uncharacterized protein</fullName>
    </submittedName>
</protein>
<name>A0A7U0RN27_SERPR</name>
<gene>
    <name evidence="1" type="ORF">JKX24_21290</name>
</gene>
<dbReference type="EMBL" id="CP068391">
    <property type="protein sequence ID" value="QQX52683.1"/>
    <property type="molecule type" value="Genomic_DNA"/>
</dbReference>
<dbReference type="AlphaFoldDB" id="A0A7U0RN27"/>